<protein>
    <submittedName>
        <fullName evidence="2">Uncharacterized protein</fullName>
    </submittedName>
</protein>
<feature type="non-terminal residue" evidence="2">
    <location>
        <position position="1"/>
    </location>
</feature>
<proteinExistence type="predicted"/>
<feature type="compositionally biased region" description="Polar residues" evidence="1">
    <location>
        <begin position="123"/>
        <end position="140"/>
    </location>
</feature>
<keyword evidence="3" id="KW-1185">Reference proteome</keyword>
<dbReference type="GeneID" id="25915248"/>
<dbReference type="AlphaFoldDB" id="A0A0L0F7I2"/>
<feature type="compositionally biased region" description="Basic residues" evidence="1">
    <location>
        <begin position="141"/>
        <end position="151"/>
    </location>
</feature>
<dbReference type="Proteomes" id="UP000054560">
    <property type="component" value="Unassembled WGS sequence"/>
</dbReference>
<evidence type="ECO:0000256" key="1">
    <source>
        <dbReference type="SAM" id="MobiDB-lite"/>
    </source>
</evidence>
<dbReference type="EMBL" id="KQ246640">
    <property type="protein sequence ID" value="KNC72697.1"/>
    <property type="molecule type" value="Genomic_DNA"/>
</dbReference>
<organism evidence="2 3">
    <name type="scientific">Sphaeroforma arctica JP610</name>
    <dbReference type="NCBI Taxonomy" id="667725"/>
    <lineage>
        <taxon>Eukaryota</taxon>
        <taxon>Ichthyosporea</taxon>
        <taxon>Ichthyophonida</taxon>
        <taxon>Sphaeroforma</taxon>
    </lineage>
</organism>
<name>A0A0L0F7I2_9EUKA</name>
<feature type="compositionally biased region" description="Polar residues" evidence="1">
    <location>
        <begin position="27"/>
        <end position="46"/>
    </location>
</feature>
<dbReference type="RefSeq" id="XP_014146599.1">
    <property type="nucleotide sequence ID" value="XM_014291124.1"/>
</dbReference>
<evidence type="ECO:0000313" key="3">
    <source>
        <dbReference type="Proteomes" id="UP000054560"/>
    </source>
</evidence>
<sequence>VNGELRTILSSSRRDDGRRDSELLRSQSDVSHKSLNTQYDGVSRSPSPLHLSPYPGPRVYPTNPSLTDINEAPVESLGPVLSSEAGVGPAHGRGPPEPAADGGDTHTATDQRATEQAYRAATADNTESIPPQQPSMWSRANSRRRPKAHRKLSSDREMDSVSYATAIASLSG</sequence>
<reference evidence="2 3" key="1">
    <citation type="submission" date="2011-02" db="EMBL/GenBank/DDBJ databases">
        <title>The Genome Sequence of Sphaeroforma arctica JP610.</title>
        <authorList>
            <consortium name="The Broad Institute Genome Sequencing Platform"/>
            <person name="Russ C."/>
            <person name="Cuomo C."/>
            <person name="Young S.K."/>
            <person name="Zeng Q."/>
            <person name="Gargeya S."/>
            <person name="Alvarado L."/>
            <person name="Berlin A."/>
            <person name="Chapman S.B."/>
            <person name="Chen Z."/>
            <person name="Freedman E."/>
            <person name="Gellesch M."/>
            <person name="Goldberg J."/>
            <person name="Griggs A."/>
            <person name="Gujja S."/>
            <person name="Heilman E."/>
            <person name="Heiman D."/>
            <person name="Howarth C."/>
            <person name="Mehta T."/>
            <person name="Neiman D."/>
            <person name="Pearson M."/>
            <person name="Roberts A."/>
            <person name="Saif S."/>
            <person name="Shea T."/>
            <person name="Shenoy N."/>
            <person name="Sisk P."/>
            <person name="Stolte C."/>
            <person name="Sykes S."/>
            <person name="White J."/>
            <person name="Yandava C."/>
            <person name="Burger G."/>
            <person name="Gray M.W."/>
            <person name="Holland P.W.H."/>
            <person name="King N."/>
            <person name="Lang F.B.F."/>
            <person name="Roger A.J."/>
            <person name="Ruiz-Trillo I."/>
            <person name="Haas B."/>
            <person name="Nusbaum C."/>
            <person name="Birren B."/>
        </authorList>
    </citation>
    <scope>NUCLEOTIDE SEQUENCE [LARGE SCALE GENOMIC DNA]</scope>
    <source>
        <strain evidence="2 3">JP610</strain>
    </source>
</reference>
<feature type="compositionally biased region" description="Basic and acidic residues" evidence="1">
    <location>
        <begin position="12"/>
        <end position="23"/>
    </location>
</feature>
<feature type="region of interest" description="Disordered" evidence="1">
    <location>
        <begin position="1"/>
        <end position="159"/>
    </location>
</feature>
<evidence type="ECO:0000313" key="2">
    <source>
        <dbReference type="EMBL" id="KNC72697.1"/>
    </source>
</evidence>
<accession>A0A0L0F7I2</accession>
<feature type="non-terminal residue" evidence="2">
    <location>
        <position position="172"/>
    </location>
</feature>
<feature type="compositionally biased region" description="Basic and acidic residues" evidence="1">
    <location>
        <begin position="103"/>
        <end position="113"/>
    </location>
</feature>
<gene>
    <name evidence="2" type="ORF">SARC_14744</name>
</gene>